<sequence>MNPAGHEVEVRPQGWRFDARLGESLLRAAARAGIRLPSSCRNGTCRTCLCRLVAGEVAYLVEWPGVSADEKAQGWILPCVAQALGPVAIEAPQATPLPPKPPPSTLLTGARRA</sequence>
<dbReference type="InterPro" id="IPR036010">
    <property type="entry name" value="2Fe-2S_ferredoxin-like_sf"/>
</dbReference>
<comment type="similarity">
    <text evidence="1">Belongs to the 2Fe2S plant-type ferredoxin family.</text>
</comment>
<feature type="domain" description="2Fe-2S ferredoxin-type" evidence="10">
    <location>
        <begin position="6"/>
        <end position="95"/>
    </location>
</feature>
<gene>
    <name evidence="11" type="ORF">BN112_1099</name>
</gene>
<dbReference type="HOGENOM" id="CLU_082632_7_2_4"/>
<dbReference type="Proteomes" id="UP000007564">
    <property type="component" value="Chromosome"/>
</dbReference>
<accession>A0A0C6P2Y6</accession>
<evidence type="ECO:0000256" key="8">
    <source>
        <dbReference type="ARBA" id="ARBA00034078"/>
    </source>
</evidence>
<evidence type="ECO:0000313" key="11">
    <source>
        <dbReference type="EMBL" id="CCJ53017.1"/>
    </source>
</evidence>
<dbReference type="KEGG" id="bbh:BN112_1099"/>
<evidence type="ECO:0000256" key="5">
    <source>
        <dbReference type="ARBA" id="ARBA00022982"/>
    </source>
</evidence>
<dbReference type="AlphaFoldDB" id="A0A0C6P2Y6"/>
<keyword evidence="2" id="KW-0813">Transport</keyword>
<comment type="cofactor">
    <cofactor evidence="8">
        <name>[2Fe-2S] cluster</name>
        <dbReference type="ChEBI" id="CHEBI:190135"/>
    </cofactor>
</comment>
<keyword evidence="5" id="KW-0249">Electron transport</keyword>
<dbReference type="Pfam" id="PF00111">
    <property type="entry name" value="Fer2"/>
    <property type="match status" value="1"/>
</dbReference>
<name>A0A0C6P2Y6_BORBO</name>
<keyword evidence="7" id="KW-0411">Iron-sulfur</keyword>
<evidence type="ECO:0000313" key="12">
    <source>
        <dbReference type="Proteomes" id="UP000007564"/>
    </source>
</evidence>
<dbReference type="GO" id="GO:0046872">
    <property type="term" value="F:metal ion binding"/>
    <property type="evidence" value="ECO:0007669"/>
    <property type="project" value="UniProtKB-KW"/>
</dbReference>
<protein>
    <submittedName>
        <fullName evidence="11">Ferredoxin</fullName>
    </submittedName>
</protein>
<evidence type="ECO:0000256" key="3">
    <source>
        <dbReference type="ARBA" id="ARBA00022714"/>
    </source>
</evidence>
<dbReference type="PROSITE" id="PS51085">
    <property type="entry name" value="2FE2S_FER_2"/>
    <property type="match status" value="1"/>
</dbReference>
<dbReference type="CDD" id="cd00207">
    <property type="entry name" value="fer2"/>
    <property type="match status" value="1"/>
</dbReference>
<dbReference type="SUPFAM" id="SSF54292">
    <property type="entry name" value="2Fe-2S ferredoxin-like"/>
    <property type="match status" value="1"/>
</dbReference>
<dbReference type="PANTHER" id="PTHR43112">
    <property type="entry name" value="FERREDOXIN"/>
    <property type="match status" value="1"/>
</dbReference>
<dbReference type="OrthoDB" id="9806195at2"/>
<reference evidence="11 12" key="1">
    <citation type="journal article" date="2012" name="BMC Genomics">
        <title>Comparative genomics of the classical Bordetella subspecies: the evolution and exchange of virulence-associated diversity amongst closely related pathogens.</title>
        <authorList>
            <person name="Park J."/>
            <person name="Zhang Y."/>
            <person name="Buboltz A.M."/>
            <person name="Zhang X."/>
            <person name="Schuster S.C."/>
            <person name="Ahuja U."/>
            <person name="Liu M."/>
            <person name="Miller J.F."/>
            <person name="Sebaihia M."/>
            <person name="Bentley S.D."/>
            <person name="Parkhill J."/>
            <person name="Harvill E.T."/>
        </authorList>
    </citation>
    <scope>NUCLEOTIDE SEQUENCE [LARGE SCALE GENOMIC DNA]</scope>
    <source>
        <strain evidence="11 12">253</strain>
    </source>
</reference>
<dbReference type="InterPro" id="IPR012675">
    <property type="entry name" value="Beta-grasp_dom_sf"/>
</dbReference>
<keyword evidence="4" id="KW-0479">Metal-binding</keyword>
<dbReference type="PANTHER" id="PTHR43112:SF3">
    <property type="entry name" value="FERREDOXIN-2, CHLOROPLASTIC"/>
    <property type="match status" value="1"/>
</dbReference>
<keyword evidence="3" id="KW-0001">2Fe-2S</keyword>
<evidence type="ECO:0000256" key="4">
    <source>
        <dbReference type="ARBA" id="ARBA00022723"/>
    </source>
</evidence>
<dbReference type="GO" id="GO:0051537">
    <property type="term" value="F:2 iron, 2 sulfur cluster binding"/>
    <property type="evidence" value="ECO:0007669"/>
    <property type="project" value="UniProtKB-KW"/>
</dbReference>
<feature type="region of interest" description="Disordered" evidence="9">
    <location>
        <begin position="91"/>
        <end position="113"/>
    </location>
</feature>
<dbReference type="RefSeq" id="WP_015063991.1">
    <property type="nucleotide sequence ID" value="NC_019382.1"/>
</dbReference>
<evidence type="ECO:0000256" key="7">
    <source>
        <dbReference type="ARBA" id="ARBA00023014"/>
    </source>
</evidence>
<dbReference type="EMBL" id="HE965806">
    <property type="protein sequence ID" value="CCJ53017.1"/>
    <property type="molecule type" value="Genomic_DNA"/>
</dbReference>
<evidence type="ECO:0000256" key="1">
    <source>
        <dbReference type="ARBA" id="ARBA00007874"/>
    </source>
</evidence>
<proteinExistence type="inferred from homology"/>
<evidence type="ECO:0000259" key="10">
    <source>
        <dbReference type="PROSITE" id="PS51085"/>
    </source>
</evidence>
<evidence type="ECO:0000256" key="9">
    <source>
        <dbReference type="SAM" id="MobiDB-lite"/>
    </source>
</evidence>
<keyword evidence="6" id="KW-0408">Iron</keyword>
<dbReference type="InterPro" id="IPR001041">
    <property type="entry name" value="2Fe-2S_ferredoxin-type"/>
</dbReference>
<organism evidence="11 12">
    <name type="scientific">Bordetella bronchiseptica 253</name>
    <dbReference type="NCBI Taxonomy" id="568707"/>
    <lineage>
        <taxon>Bacteria</taxon>
        <taxon>Pseudomonadati</taxon>
        <taxon>Pseudomonadota</taxon>
        <taxon>Betaproteobacteria</taxon>
        <taxon>Burkholderiales</taxon>
        <taxon>Alcaligenaceae</taxon>
        <taxon>Bordetella</taxon>
    </lineage>
</organism>
<dbReference type="Gene3D" id="3.10.20.30">
    <property type="match status" value="1"/>
</dbReference>
<evidence type="ECO:0000256" key="6">
    <source>
        <dbReference type="ARBA" id="ARBA00023004"/>
    </source>
</evidence>
<evidence type="ECO:0000256" key="2">
    <source>
        <dbReference type="ARBA" id="ARBA00022448"/>
    </source>
</evidence>
<feature type="compositionally biased region" description="Pro residues" evidence="9">
    <location>
        <begin position="95"/>
        <end position="104"/>
    </location>
</feature>